<dbReference type="SUPFAM" id="SSF53474">
    <property type="entry name" value="alpha/beta-Hydrolases"/>
    <property type="match status" value="1"/>
</dbReference>
<dbReference type="GO" id="GO:0016787">
    <property type="term" value="F:hydrolase activity"/>
    <property type="evidence" value="ECO:0007669"/>
    <property type="project" value="UniProtKB-KW"/>
</dbReference>
<feature type="domain" description="Serine aminopeptidase S33" evidence="1">
    <location>
        <begin position="40"/>
        <end position="294"/>
    </location>
</feature>
<keyword evidence="3" id="KW-1185">Reference proteome</keyword>
<name>A0A0R3LAG1_9BRAD</name>
<evidence type="ECO:0000313" key="3">
    <source>
        <dbReference type="Proteomes" id="UP000051913"/>
    </source>
</evidence>
<proteinExistence type="predicted"/>
<dbReference type="EMBL" id="LLXX01000121">
    <property type="protein sequence ID" value="KRR04897.1"/>
    <property type="molecule type" value="Genomic_DNA"/>
</dbReference>
<dbReference type="InterPro" id="IPR029058">
    <property type="entry name" value="AB_hydrolase_fold"/>
</dbReference>
<comment type="caution">
    <text evidence="2">The sequence shown here is derived from an EMBL/GenBank/DDBJ whole genome shotgun (WGS) entry which is preliminary data.</text>
</comment>
<dbReference type="InterPro" id="IPR051044">
    <property type="entry name" value="MAG_DAG_Lipase"/>
</dbReference>
<organism evidence="2 3">
    <name type="scientific">Bradyrhizobium valentinum</name>
    <dbReference type="NCBI Taxonomy" id="1518501"/>
    <lineage>
        <taxon>Bacteria</taxon>
        <taxon>Pseudomonadati</taxon>
        <taxon>Pseudomonadota</taxon>
        <taxon>Alphaproteobacteria</taxon>
        <taxon>Hyphomicrobiales</taxon>
        <taxon>Nitrobacteraceae</taxon>
        <taxon>Bradyrhizobium</taxon>
    </lineage>
</organism>
<sequence length="315" mass="35020">MTLVSIPANPVPEDVVAGTIKTPDGAELRFARWAPPAGRKGTVCVFTGRSEQIEKYFETVRDLRDRGFAVAMIDWRGQGHSSRRLRDPRKGYVRDFSDFEVDVETFVQQVVLPDCPPPYFALAHSMGGAVLLRVAHAGKRWFDRMVLSAPMIDLPGRRTSFPTRALLRVMRLMGQGGRYVPGGSDALTGTESFINNPFTSDPVRYARNAAILEEDPTLGIGSPTVAWADTAFRAMHTFRGMNYPSEIRQPILMLAASNDTIVSTAAIEEFAYHLRAGSHLVIAGSKHEILQEQDRYRSQFWAAFDAFVPGTPLFK</sequence>
<reference evidence="2 3" key="1">
    <citation type="submission" date="2014-03" db="EMBL/GenBank/DDBJ databases">
        <title>Bradyrhizobium valentinum sp. nov., isolated from effective nodules of Lupinus mariae-josephae, a lupine endemic of basic-lime soils in Eastern Spain.</title>
        <authorList>
            <person name="Duran D."/>
            <person name="Rey L."/>
            <person name="Navarro A."/>
            <person name="Busquets A."/>
            <person name="Imperial J."/>
            <person name="Ruiz-Argueso T."/>
        </authorList>
    </citation>
    <scope>NUCLEOTIDE SEQUENCE [LARGE SCALE GENOMIC DNA]</scope>
    <source>
        <strain evidence="2 3">LmjM3</strain>
    </source>
</reference>
<dbReference type="STRING" id="1518501.CQ10_15865"/>
<dbReference type="AlphaFoldDB" id="A0A0R3LAG1"/>
<dbReference type="Pfam" id="PF12146">
    <property type="entry name" value="Hydrolase_4"/>
    <property type="match status" value="1"/>
</dbReference>
<dbReference type="RefSeq" id="WP_057852013.1">
    <property type="nucleotide sequence ID" value="NZ_LLXX01000121.1"/>
</dbReference>
<dbReference type="OrthoDB" id="9788260at2"/>
<gene>
    <name evidence="2" type="ORF">CP49_14005</name>
</gene>
<keyword evidence="2" id="KW-0378">Hydrolase</keyword>
<accession>A0A0R3LAG1</accession>
<dbReference type="InterPro" id="IPR022742">
    <property type="entry name" value="Hydrolase_4"/>
</dbReference>
<evidence type="ECO:0000313" key="2">
    <source>
        <dbReference type="EMBL" id="KRR04897.1"/>
    </source>
</evidence>
<protein>
    <submittedName>
        <fullName evidence="2">Alpha/beta hydrolase</fullName>
    </submittedName>
</protein>
<evidence type="ECO:0000259" key="1">
    <source>
        <dbReference type="Pfam" id="PF12146"/>
    </source>
</evidence>
<dbReference type="Gene3D" id="3.40.50.1820">
    <property type="entry name" value="alpha/beta hydrolase"/>
    <property type="match status" value="1"/>
</dbReference>
<dbReference type="PANTHER" id="PTHR11614">
    <property type="entry name" value="PHOSPHOLIPASE-RELATED"/>
    <property type="match status" value="1"/>
</dbReference>
<dbReference type="Proteomes" id="UP000051913">
    <property type="component" value="Unassembled WGS sequence"/>
</dbReference>